<feature type="compositionally biased region" description="Gly residues" evidence="1">
    <location>
        <begin position="215"/>
        <end position="232"/>
    </location>
</feature>
<feature type="region of interest" description="Disordered" evidence="1">
    <location>
        <begin position="1"/>
        <end position="35"/>
    </location>
</feature>
<organism evidence="2 3">
    <name type="scientific">Porphyra umbilicalis</name>
    <name type="common">Purple laver</name>
    <name type="synonym">Red alga</name>
    <dbReference type="NCBI Taxonomy" id="2786"/>
    <lineage>
        <taxon>Eukaryota</taxon>
        <taxon>Rhodophyta</taxon>
        <taxon>Bangiophyceae</taxon>
        <taxon>Bangiales</taxon>
        <taxon>Bangiaceae</taxon>
        <taxon>Porphyra</taxon>
    </lineage>
</organism>
<evidence type="ECO:0000256" key="1">
    <source>
        <dbReference type="SAM" id="MobiDB-lite"/>
    </source>
</evidence>
<evidence type="ECO:0000313" key="3">
    <source>
        <dbReference type="Proteomes" id="UP000218209"/>
    </source>
</evidence>
<sequence length="289" mass="29690">MPPAPSPPLTYAHPAGAATQRGPSLQRDTRDRHEPGIACMGRTAHTRARIASLGLRRRLGQLSVLGPAAGHQHRRFSHRGEEVGPGVARGGDPKHTALAPRDEPPVEVAAPRRRTQRQRRRVGGQVVNGRVTRCPGALGEDLAIRDGAQGDGVAGAVVGREVHLANRTVLDERRVAARRADAAANVGAALRDGRGAVGGGGEEGDEQGERAEHGGATGHRGGPSNSGGGREAGAGVRARGSSAVRIGGTSIHATGAREAGSTAEGLEARCSAAQGLSLQPPTDELPVRH</sequence>
<dbReference type="Proteomes" id="UP000218209">
    <property type="component" value="Unassembled WGS sequence"/>
</dbReference>
<dbReference type="EMBL" id="KV918875">
    <property type="protein sequence ID" value="OSX76238.1"/>
    <property type="molecule type" value="Genomic_DNA"/>
</dbReference>
<feature type="region of interest" description="Disordered" evidence="1">
    <location>
        <begin position="191"/>
        <end position="265"/>
    </location>
</feature>
<feature type="compositionally biased region" description="Low complexity" evidence="1">
    <location>
        <begin position="233"/>
        <end position="245"/>
    </location>
</feature>
<dbReference type="AlphaFoldDB" id="A0A1X6P5W6"/>
<feature type="region of interest" description="Disordered" evidence="1">
    <location>
        <begin position="69"/>
        <end position="92"/>
    </location>
</feature>
<evidence type="ECO:0000313" key="2">
    <source>
        <dbReference type="EMBL" id="OSX76238.1"/>
    </source>
</evidence>
<name>A0A1X6P5W6_PORUM</name>
<proteinExistence type="predicted"/>
<accession>A0A1X6P5W6</accession>
<reference evidence="2 3" key="1">
    <citation type="submission" date="2017-03" db="EMBL/GenBank/DDBJ databases">
        <title>WGS assembly of Porphyra umbilicalis.</title>
        <authorList>
            <person name="Brawley S.H."/>
            <person name="Blouin N.A."/>
            <person name="Ficko-Blean E."/>
            <person name="Wheeler G.L."/>
            <person name="Lohr M."/>
            <person name="Goodson H.V."/>
            <person name="Jenkins J.W."/>
            <person name="Blaby-Haas C.E."/>
            <person name="Helliwell K.E."/>
            <person name="Chan C."/>
            <person name="Marriage T."/>
            <person name="Bhattacharya D."/>
            <person name="Klein A.S."/>
            <person name="Badis Y."/>
            <person name="Brodie J."/>
            <person name="Cao Y."/>
            <person name="Collen J."/>
            <person name="Dittami S.M."/>
            <person name="Gachon C.M."/>
            <person name="Green B.R."/>
            <person name="Karpowicz S."/>
            <person name="Kim J.W."/>
            <person name="Kudahl U."/>
            <person name="Lin S."/>
            <person name="Michel G."/>
            <person name="Mittag M."/>
            <person name="Olson B.J."/>
            <person name="Pangilinan J."/>
            <person name="Peng Y."/>
            <person name="Qiu H."/>
            <person name="Shu S."/>
            <person name="Singer J.T."/>
            <person name="Smith A.G."/>
            <person name="Sprecher B.N."/>
            <person name="Wagner V."/>
            <person name="Wang W."/>
            <person name="Wang Z.-Y."/>
            <person name="Yan J."/>
            <person name="Yarish C."/>
            <person name="Zoeuner-Riek S."/>
            <person name="Zhuang Y."/>
            <person name="Zou Y."/>
            <person name="Lindquist E.A."/>
            <person name="Grimwood J."/>
            <person name="Barry K."/>
            <person name="Rokhsar D.S."/>
            <person name="Schmutz J."/>
            <person name="Stiller J.W."/>
            <person name="Grossman A.R."/>
            <person name="Prochnik S.E."/>
        </authorList>
    </citation>
    <scope>NUCLEOTIDE SEQUENCE [LARGE SCALE GENOMIC DNA]</scope>
    <source>
        <strain evidence="2">4086291</strain>
    </source>
</reference>
<keyword evidence="3" id="KW-1185">Reference proteome</keyword>
<protein>
    <submittedName>
        <fullName evidence="2">Uncharacterized protein</fullName>
    </submittedName>
</protein>
<gene>
    <name evidence="2" type="ORF">BU14_0202s0025</name>
</gene>